<dbReference type="InterPro" id="IPR016181">
    <property type="entry name" value="Acyl_CoA_acyltransferase"/>
</dbReference>
<evidence type="ECO:0000256" key="1">
    <source>
        <dbReference type="ARBA" id="ARBA00004651"/>
    </source>
</evidence>
<dbReference type="InterPro" id="IPR024320">
    <property type="entry name" value="LPG_synthase_C"/>
</dbReference>
<dbReference type="RefSeq" id="WP_064252235.1">
    <property type="nucleotide sequence ID" value="NZ_CP013107.1"/>
</dbReference>
<sequence>MTSSSSLPEIEAQKDTAEVGWRPFLRRNQRYLSALGTLAMIALFGVAIFHLTAEVQYEDVVAALAGTSWSAVATAILFTGLSFLALTFYDVGALDYVKRKLPYVDVALTAACAYAVGNTAGFGPLSGGAIRYRSYSRLGLEPDDIGRVIAFVTLAFGLGLAAVGSLSLLAVAEYVAPLMGIEPFWLRGIGVLVLAAMLAVMVAGRSGHEVSIGRVTLRLPDTRTSSRQFLVTALDLAASATVLYVLLPSGTIGWPAFLAIYSVAVGLGVLSHVPAGLGVFETVIVATLGRAADVDAVLGALVLYRVIYHVLPLLIAIVVIIGVELRQFAGHPAASSLRRAGGRMAPLLLATLALVLALMLVLSSVTPTPDENLAFLANHVALPIVEGAHFLASLLGLALVIVARGLALRLDGAWWASVVIALTALLLSLVKAVALVEAGMLAFFILGLIASRRLFVRPASLFGQALTAPWLMAMGVICLGAYVVLLFVYRNVDYSHELWWQFEFSAEAPRGLRALLGVTIGATAVAIWSLMRPATTVVAPASEEELERAIAVLDAQDMSDANLVRMGDKSIMFSADGRAFIMYGRQARSWIALFDPVGPLDAWPDLIWQFIETARSNGCRAVFYQVSPKGLAYYADAGLRAFRLGELAEVDLMRFEMKGGKWANLRQQVSRGQRDGLEFSLVEPADVPAILPELAEISDAWLAHHSAREKGFSLGAFDPDYLAEQPVAILKCDGRIVAFANILVTGTKEEGSVDLMRFSPEAPRGAMDFLFAQLMEYLKAQGYRRFNLGMAPLSGMSSRRLAPVWDRAGRTFYEHGERYYNFKGLRAFKSKFHPHWQPRYLVASGGLNPILALMDATFLIGGGLKGVIRK</sequence>
<proteinExistence type="predicted"/>
<dbReference type="PANTHER" id="PTHR34697:SF2">
    <property type="entry name" value="PHOSPHATIDYLGLYCEROL LYSYLTRANSFERASE"/>
    <property type="match status" value="1"/>
</dbReference>
<evidence type="ECO:0000313" key="6">
    <source>
        <dbReference type="EMBL" id="APG90555.1"/>
    </source>
</evidence>
<reference evidence="6 7" key="1">
    <citation type="submission" date="2015-10" db="EMBL/GenBank/DDBJ databases">
        <title>Genomic differences between typical nodule nitrogen-fixing rhizobial strains and those coming from bean seeds.</title>
        <authorList>
            <person name="Peralta H."/>
            <person name="Aguilar-Vera A."/>
            <person name="Diaz R."/>
            <person name="Mora Y."/>
            <person name="Martinez-Batallar G."/>
            <person name="Salazar E."/>
            <person name="Vargas-Lagunas C."/>
            <person name="Encarnacion S."/>
            <person name="Girard L."/>
            <person name="Mora J."/>
        </authorList>
    </citation>
    <scope>NUCLEOTIDE SEQUENCE [LARGE SCALE GENOMIC DNA]</scope>
    <source>
        <strain evidence="6 7">CFNEI 73</strain>
    </source>
</reference>
<dbReference type="Proteomes" id="UP000182306">
    <property type="component" value="Chromosome"/>
</dbReference>
<organism evidence="6 7">
    <name type="scientific">Sinorhizobium americanum</name>
    <dbReference type="NCBI Taxonomy" id="194963"/>
    <lineage>
        <taxon>Bacteria</taxon>
        <taxon>Pseudomonadati</taxon>
        <taxon>Pseudomonadota</taxon>
        <taxon>Alphaproteobacteria</taxon>
        <taxon>Hyphomicrobiales</taxon>
        <taxon>Rhizobiaceae</taxon>
        <taxon>Sinorhizobium/Ensifer group</taxon>
        <taxon>Sinorhizobium</taxon>
    </lineage>
</organism>
<evidence type="ECO:0000256" key="2">
    <source>
        <dbReference type="ARBA" id="ARBA00022475"/>
    </source>
</evidence>
<dbReference type="AlphaFoldDB" id="A0A1L3LKG4"/>
<dbReference type="GO" id="GO:0016755">
    <property type="term" value="F:aminoacyltransferase activity"/>
    <property type="evidence" value="ECO:0007669"/>
    <property type="project" value="TreeGrafter"/>
</dbReference>
<evidence type="ECO:0000256" key="4">
    <source>
        <dbReference type="ARBA" id="ARBA00022989"/>
    </source>
</evidence>
<evidence type="ECO:0000313" key="7">
    <source>
        <dbReference type="Proteomes" id="UP000182306"/>
    </source>
</evidence>
<dbReference type="GO" id="GO:0005886">
    <property type="term" value="C:plasma membrane"/>
    <property type="evidence" value="ECO:0007669"/>
    <property type="project" value="UniProtKB-SubCell"/>
</dbReference>
<dbReference type="KEGG" id="same:SAMCFNEI73_Ch1241"/>
<dbReference type="EMBL" id="CP013107">
    <property type="protein sequence ID" value="APG90555.1"/>
    <property type="molecule type" value="Genomic_DNA"/>
</dbReference>
<dbReference type="Pfam" id="PF09924">
    <property type="entry name" value="LPG_synthase_C"/>
    <property type="match status" value="1"/>
</dbReference>
<keyword evidence="3" id="KW-0812">Transmembrane</keyword>
<evidence type="ECO:0000256" key="5">
    <source>
        <dbReference type="ARBA" id="ARBA00023136"/>
    </source>
</evidence>
<dbReference type="InterPro" id="IPR051211">
    <property type="entry name" value="PG_lysyltransferase"/>
</dbReference>
<keyword evidence="2" id="KW-1003">Cell membrane</keyword>
<protein>
    <submittedName>
        <fullName evidence="6">Phosphatidylglycerol lysyltransferase MprF</fullName>
    </submittedName>
</protein>
<gene>
    <name evidence="6" type="primary">mprF</name>
    <name evidence="6" type="ORF">SAMCFNEI73_Ch1241</name>
</gene>
<keyword evidence="4" id="KW-1133">Transmembrane helix</keyword>
<dbReference type="OrthoDB" id="145485at2"/>
<keyword evidence="5" id="KW-0472">Membrane</keyword>
<keyword evidence="6" id="KW-0808">Transferase</keyword>
<name>A0A1L3LKG4_9HYPH</name>
<comment type="subcellular location">
    <subcellularLocation>
        <location evidence="1">Cell membrane</location>
        <topology evidence="1">Multi-pass membrane protein</topology>
    </subcellularLocation>
</comment>
<dbReference type="PANTHER" id="PTHR34697">
    <property type="entry name" value="PHOSPHATIDYLGLYCEROL LYSYLTRANSFERASE"/>
    <property type="match status" value="1"/>
</dbReference>
<accession>A0A1L3LKG4</accession>
<dbReference type="SUPFAM" id="SSF55729">
    <property type="entry name" value="Acyl-CoA N-acyltransferases (Nat)"/>
    <property type="match status" value="1"/>
</dbReference>
<evidence type="ECO:0000256" key="3">
    <source>
        <dbReference type="ARBA" id="ARBA00022692"/>
    </source>
</evidence>
<keyword evidence="7" id="KW-1185">Reference proteome</keyword>
<dbReference type="GO" id="GO:0055091">
    <property type="term" value="P:phospholipid homeostasis"/>
    <property type="evidence" value="ECO:0007669"/>
    <property type="project" value="TreeGrafter"/>
</dbReference>
<dbReference type="NCBIfam" id="NF033480">
    <property type="entry name" value="bifunc_MprF"/>
    <property type="match status" value="1"/>
</dbReference>
<dbReference type="STRING" id="194963.SAMCFNEI73_Ch1241"/>